<dbReference type="OrthoDB" id="5292295at2"/>
<reference evidence="7 8" key="1">
    <citation type="submission" date="2019-07" db="EMBL/GenBank/DDBJ databases">
        <title>Whole genome shotgun sequence of Methylobacterium gnaphalii NBRC 107716.</title>
        <authorList>
            <person name="Hosoyama A."/>
            <person name="Uohara A."/>
            <person name="Ohji S."/>
            <person name="Ichikawa N."/>
        </authorList>
    </citation>
    <scope>NUCLEOTIDE SEQUENCE [LARGE SCALE GENOMIC DNA]</scope>
    <source>
        <strain evidence="7 8">NBRC 107716</strain>
    </source>
</reference>
<dbReference type="GO" id="GO:0016787">
    <property type="term" value="F:hydrolase activity"/>
    <property type="evidence" value="ECO:0007669"/>
    <property type="project" value="UniProtKB-KW"/>
</dbReference>
<keyword evidence="7" id="KW-0255">Endonuclease</keyword>
<dbReference type="Gene3D" id="1.10.30.50">
    <property type="match status" value="1"/>
</dbReference>
<evidence type="ECO:0000256" key="1">
    <source>
        <dbReference type="ARBA" id="ARBA00022722"/>
    </source>
</evidence>
<dbReference type="PANTHER" id="PTHR41286">
    <property type="entry name" value="HNH NUCLEASE YAJD-RELATED"/>
    <property type="match status" value="1"/>
</dbReference>
<accession>A0A512JQM0</accession>
<evidence type="ECO:0000256" key="5">
    <source>
        <dbReference type="SAM" id="MobiDB-lite"/>
    </source>
</evidence>
<keyword evidence="2" id="KW-0378">Hydrolase</keyword>
<evidence type="ECO:0000313" key="8">
    <source>
        <dbReference type="Proteomes" id="UP000321750"/>
    </source>
</evidence>
<evidence type="ECO:0000256" key="2">
    <source>
        <dbReference type="ARBA" id="ARBA00022801"/>
    </source>
</evidence>
<dbReference type="GO" id="GO:0004519">
    <property type="term" value="F:endonuclease activity"/>
    <property type="evidence" value="ECO:0007669"/>
    <property type="project" value="UniProtKB-KW"/>
</dbReference>
<keyword evidence="1" id="KW-0540">Nuclease</keyword>
<feature type="domain" description="HNH" evidence="6">
    <location>
        <begin position="60"/>
        <end position="105"/>
    </location>
</feature>
<dbReference type="Proteomes" id="UP000321750">
    <property type="component" value="Unassembled WGS sequence"/>
</dbReference>
<evidence type="ECO:0000259" key="6">
    <source>
        <dbReference type="Pfam" id="PF01844"/>
    </source>
</evidence>
<comment type="similarity">
    <text evidence="3">Belongs to the HNH nuclease family.</text>
</comment>
<dbReference type="GO" id="GO:0005829">
    <property type="term" value="C:cytosol"/>
    <property type="evidence" value="ECO:0007669"/>
    <property type="project" value="TreeGrafter"/>
</dbReference>
<keyword evidence="8" id="KW-1185">Reference proteome</keyword>
<organism evidence="7 8">
    <name type="scientific">Methylobacterium gnaphalii</name>
    <dbReference type="NCBI Taxonomy" id="1010610"/>
    <lineage>
        <taxon>Bacteria</taxon>
        <taxon>Pseudomonadati</taxon>
        <taxon>Pseudomonadota</taxon>
        <taxon>Alphaproteobacteria</taxon>
        <taxon>Hyphomicrobiales</taxon>
        <taxon>Methylobacteriaceae</taxon>
        <taxon>Methylobacterium</taxon>
    </lineage>
</organism>
<sequence length="119" mass="13705">MPTRPKTFRPASGPGSDAYRRQQAAEYDRRRRETGEVHRLYGTQRWKRMRAHQKMIEPLCRMCLADGITCAATTADHVVPHRGDVEAFWSNELQSLCNACHNSVKQREEQSTLHRGRGV</sequence>
<dbReference type="PANTHER" id="PTHR41286:SF1">
    <property type="entry name" value="HNH NUCLEASE YAJD-RELATED"/>
    <property type="match status" value="1"/>
</dbReference>
<comment type="caution">
    <text evidence="7">The sequence shown here is derived from an EMBL/GenBank/DDBJ whole genome shotgun (WGS) entry which is preliminary data.</text>
</comment>
<dbReference type="RefSeq" id="WP_147048654.1">
    <property type="nucleotide sequence ID" value="NZ_BJZV01000034.1"/>
</dbReference>
<dbReference type="Pfam" id="PF01844">
    <property type="entry name" value="HNH"/>
    <property type="match status" value="1"/>
</dbReference>
<protein>
    <recommendedName>
        <fullName evidence="4">Putative HNH nuclease YajD</fullName>
    </recommendedName>
</protein>
<dbReference type="GO" id="GO:0008270">
    <property type="term" value="F:zinc ion binding"/>
    <property type="evidence" value="ECO:0007669"/>
    <property type="project" value="InterPro"/>
</dbReference>
<evidence type="ECO:0000256" key="3">
    <source>
        <dbReference type="ARBA" id="ARBA00038412"/>
    </source>
</evidence>
<dbReference type="AlphaFoldDB" id="A0A512JQM0"/>
<evidence type="ECO:0000256" key="4">
    <source>
        <dbReference type="ARBA" id="ARBA00040194"/>
    </source>
</evidence>
<name>A0A512JQM0_9HYPH</name>
<dbReference type="InterPro" id="IPR002711">
    <property type="entry name" value="HNH"/>
</dbReference>
<gene>
    <name evidence="7" type="ORF">MGN01_41120</name>
</gene>
<proteinExistence type="inferred from homology"/>
<evidence type="ECO:0000313" key="7">
    <source>
        <dbReference type="EMBL" id="GEP12267.1"/>
    </source>
</evidence>
<dbReference type="EMBL" id="BJZV01000034">
    <property type="protein sequence ID" value="GEP12267.1"/>
    <property type="molecule type" value="Genomic_DNA"/>
</dbReference>
<feature type="region of interest" description="Disordered" evidence="5">
    <location>
        <begin position="1"/>
        <end position="33"/>
    </location>
</feature>
<dbReference type="GO" id="GO:0003676">
    <property type="term" value="F:nucleic acid binding"/>
    <property type="evidence" value="ECO:0007669"/>
    <property type="project" value="InterPro"/>
</dbReference>